<dbReference type="InterPro" id="IPR051675">
    <property type="entry name" value="Endo/Exo/Phosphatase_dom_1"/>
</dbReference>
<comment type="caution">
    <text evidence="1">The sequence shown here is derived from an EMBL/GenBank/DDBJ whole genome shotgun (WGS) entry which is preliminary data.</text>
</comment>
<accession>A0ABR4Q9K5</accession>
<dbReference type="PANTHER" id="PTHR21180">
    <property type="entry name" value="ENDONUCLEASE/EXONUCLEASE/PHOSPHATASE FAMILY DOMAIN-CONTAINING PROTEIN 1"/>
    <property type="match status" value="1"/>
</dbReference>
<dbReference type="PANTHER" id="PTHR21180:SF32">
    <property type="entry name" value="ENDONUCLEASE_EXONUCLEASE_PHOSPHATASE FAMILY DOMAIN-CONTAINING PROTEIN 1"/>
    <property type="match status" value="1"/>
</dbReference>
<dbReference type="Gene3D" id="3.60.10.10">
    <property type="entry name" value="Endonuclease/exonuclease/phosphatase"/>
    <property type="match status" value="1"/>
</dbReference>
<dbReference type="InterPro" id="IPR036691">
    <property type="entry name" value="Endo/exonu/phosph_ase_sf"/>
</dbReference>
<evidence type="ECO:0000313" key="2">
    <source>
        <dbReference type="Proteomes" id="UP001651158"/>
    </source>
</evidence>
<dbReference type="SUPFAM" id="SSF56219">
    <property type="entry name" value="DNase I-like"/>
    <property type="match status" value="1"/>
</dbReference>
<evidence type="ECO:0008006" key="3">
    <source>
        <dbReference type="Google" id="ProtNLM"/>
    </source>
</evidence>
<evidence type="ECO:0000313" key="1">
    <source>
        <dbReference type="EMBL" id="KAL5106043.1"/>
    </source>
</evidence>
<name>A0ABR4Q9K5_9CEST</name>
<keyword evidence="2" id="KW-1185">Reference proteome</keyword>
<gene>
    <name evidence="1" type="ORF">TcWFU_001063</name>
</gene>
<organism evidence="1 2">
    <name type="scientific">Taenia crassiceps</name>
    <dbReference type="NCBI Taxonomy" id="6207"/>
    <lineage>
        <taxon>Eukaryota</taxon>
        <taxon>Metazoa</taxon>
        <taxon>Spiralia</taxon>
        <taxon>Lophotrochozoa</taxon>
        <taxon>Platyhelminthes</taxon>
        <taxon>Cestoda</taxon>
        <taxon>Eucestoda</taxon>
        <taxon>Cyclophyllidea</taxon>
        <taxon>Taeniidae</taxon>
        <taxon>Taenia</taxon>
    </lineage>
</organism>
<proteinExistence type="predicted"/>
<reference evidence="1 2" key="1">
    <citation type="journal article" date="2022" name="Front. Cell. Infect. Microbiol.">
        <title>The Genomes of Two Strains of Taenia crassiceps the Animal Model for the Study of Human Cysticercosis.</title>
        <authorList>
            <person name="Bobes R.J."/>
            <person name="Estrada K."/>
            <person name="Rios-Valencia D.G."/>
            <person name="Calderon-Gallegos A."/>
            <person name="de la Torre P."/>
            <person name="Carrero J.C."/>
            <person name="Sanchez-Flores A."/>
            <person name="Laclette J.P."/>
        </authorList>
    </citation>
    <scope>NUCLEOTIDE SEQUENCE [LARGE SCALE GENOMIC DNA]</scope>
    <source>
        <strain evidence="1">WFUcys</strain>
    </source>
</reference>
<protein>
    <recommendedName>
        <fullName evidence="3">Endonuclease/exonuclease/phosphatase domain-containing protein</fullName>
    </recommendedName>
</protein>
<sequence>MGEFRVHFGRLEGVARRPILSELSYIWCGIRLSLGLFYPVAHVIPRQYFSWAPVTVSLSRMRKHSGDLSGLNRRRDVLKFFQVASESEIINRYPSFGETLAHNIIIKRQNVPLKRLHDVWDLGAVRKVLLSDCGIIVDDNIGNEQVIYEQPPTTPLTATTCATYPELFRALNDMGLVERWKNYVNDSNIVITGDTLPSSTYRLATWNLDRFTLAKAKHSGFREAICLTILSNQFDLIAFQEVVEPEAIQILVNELNSPVLPMVKRWVAVNQIKYGPYTAFSSSEKTGRTFQAVEYSSMLYRSDRVQAISSRLLSASGKFSRLPFMCKFKLGSSVLMLTSVHLRAPGLEDAHLAENAQEVACLADFVDAMKDTLSDQIYYIILGDFNMDPGNKAFDALRSRGLVSALPAACATMASAVERGAGIGQRQGESRIPCLDNAWLCPNLLTSEGDEALEGLKFTGVCAVAIPPRHPLIPLLDFSDGCGRPSNHCPIYFDLAFHDVAHSTPPP</sequence>
<dbReference type="EMBL" id="JAKROA010000006">
    <property type="protein sequence ID" value="KAL5106043.1"/>
    <property type="molecule type" value="Genomic_DNA"/>
</dbReference>
<dbReference type="Proteomes" id="UP001651158">
    <property type="component" value="Unassembled WGS sequence"/>
</dbReference>